<evidence type="ECO:0000313" key="2">
    <source>
        <dbReference type="EMBL" id="PTU25093.1"/>
    </source>
</evidence>
<protein>
    <submittedName>
        <fullName evidence="2">Uncharacterized protein</fullName>
    </submittedName>
</protein>
<organism evidence="2 3">
    <name type="scientific">Aspergillus ochraceoroseus IBT 24754</name>
    <dbReference type="NCBI Taxonomy" id="1392256"/>
    <lineage>
        <taxon>Eukaryota</taxon>
        <taxon>Fungi</taxon>
        <taxon>Dikarya</taxon>
        <taxon>Ascomycota</taxon>
        <taxon>Pezizomycotina</taxon>
        <taxon>Eurotiomycetes</taxon>
        <taxon>Eurotiomycetidae</taxon>
        <taxon>Eurotiales</taxon>
        <taxon>Aspergillaceae</taxon>
        <taxon>Aspergillus</taxon>
        <taxon>Aspergillus subgen. Nidulantes</taxon>
    </lineage>
</organism>
<reference evidence="2 3" key="1">
    <citation type="journal article" date="2018" name="Proc. Natl. Acad. Sci. U.S.A.">
        <title>Linking secondary metabolites to gene clusters through genome sequencing of six diverse Aspergillus species.</title>
        <authorList>
            <person name="Kaerboelling I."/>
            <person name="Vesth T.C."/>
            <person name="Frisvad J.C."/>
            <person name="Nybo J.L."/>
            <person name="Theobald S."/>
            <person name="Kuo A."/>
            <person name="Bowyer P."/>
            <person name="Matsuda Y."/>
            <person name="Mondo S."/>
            <person name="Lyhne E.K."/>
            <person name="Kogle M.E."/>
            <person name="Clum A."/>
            <person name="Lipzen A."/>
            <person name="Salamov A."/>
            <person name="Ngan C.Y."/>
            <person name="Daum C."/>
            <person name="Chiniquy J."/>
            <person name="Barry K."/>
            <person name="LaButti K."/>
            <person name="Haridas S."/>
            <person name="Simmons B.A."/>
            <person name="Magnuson J.K."/>
            <person name="Mortensen U.H."/>
            <person name="Larsen T.O."/>
            <person name="Grigoriev I.V."/>
            <person name="Baker S.E."/>
            <person name="Andersen M.R."/>
        </authorList>
    </citation>
    <scope>NUCLEOTIDE SEQUENCE [LARGE SCALE GENOMIC DNA]</scope>
    <source>
        <strain evidence="2 3">IBT 24754</strain>
    </source>
</reference>
<dbReference type="EMBL" id="MSFN02000001">
    <property type="protein sequence ID" value="PTU25093.1"/>
    <property type="molecule type" value="Genomic_DNA"/>
</dbReference>
<dbReference type="AlphaFoldDB" id="A0A2T5M976"/>
<feature type="transmembrane region" description="Helical" evidence="1">
    <location>
        <begin position="33"/>
        <end position="50"/>
    </location>
</feature>
<keyword evidence="1" id="KW-0812">Transmembrane</keyword>
<gene>
    <name evidence="2" type="ORF">P175DRAFT_061677</name>
</gene>
<comment type="caution">
    <text evidence="2">The sequence shown here is derived from an EMBL/GenBank/DDBJ whole genome shotgun (WGS) entry which is preliminary data.</text>
</comment>
<dbReference type="RefSeq" id="XP_040756485.1">
    <property type="nucleotide sequence ID" value="XM_040901057.1"/>
</dbReference>
<feature type="transmembrane region" description="Helical" evidence="1">
    <location>
        <begin position="9"/>
        <end position="27"/>
    </location>
</feature>
<keyword evidence="1" id="KW-0472">Membrane</keyword>
<evidence type="ECO:0000256" key="1">
    <source>
        <dbReference type="SAM" id="Phobius"/>
    </source>
</evidence>
<accession>A0A2T5M976</accession>
<dbReference type="GeneID" id="63817941"/>
<keyword evidence="1" id="KW-1133">Transmembrane helix</keyword>
<dbReference type="Proteomes" id="UP000244073">
    <property type="component" value="Unassembled WGS sequence"/>
</dbReference>
<dbReference type="VEuPathDB" id="FungiDB:P175DRAFT_061677"/>
<name>A0A2T5M976_9EURO</name>
<proteinExistence type="predicted"/>
<evidence type="ECO:0000313" key="3">
    <source>
        <dbReference type="Proteomes" id="UP000244073"/>
    </source>
</evidence>
<sequence length="81" mass="9424">MKLRNFHGWIRTLLISHITIFSFSFPFPSSIPFLPFFFPLVHFLFIYFFFNPFDLLSLAGCTKGYFGEHGCFTSDSSRPDG</sequence>